<dbReference type="EMBL" id="CP097331">
    <property type="protein sequence ID" value="URF07179.1"/>
    <property type="molecule type" value="Genomic_DNA"/>
</dbReference>
<dbReference type="KEGG" id="ccam:M5D45_18315"/>
<sequence length="236" mass="24870">MLAAMVASTGMTFATAARADGPGVAFSASRPGGALPEGWQNKPVVSGKTLTRYTLVADQGTTVLEADAAGAASGLIHAGDVDLAATPVVQWRWKVAGPIPDADNRDAKREDAPARLVFFFDGESSNLSIGERAGMAISGAVGDKLPYATLMYIWTNSAPVGTVIANPHTNRVQMIVVGGAADAGKWQKLRRNVSADFQKVFREKPGKLLGYGLMTDTDNTGANARAWYGDIRFTAR</sequence>
<evidence type="ECO:0000313" key="2">
    <source>
        <dbReference type="EMBL" id="URF07179.1"/>
    </source>
</evidence>
<evidence type="ECO:0000256" key="1">
    <source>
        <dbReference type="SAM" id="SignalP"/>
    </source>
</evidence>
<organism evidence="2 3">
    <name type="scientific">Cupriavidus campinensis</name>
    <dbReference type="NCBI Taxonomy" id="151783"/>
    <lineage>
        <taxon>Bacteria</taxon>
        <taxon>Pseudomonadati</taxon>
        <taxon>Pseudomonadota</taxon>
        <taxon>Betaproteobacteria</taxon>
        <taxon>Burkholderiales</taxon>
        <taxon>Burkholderiaceae</taxon>
        <taxon>Cupriavidus</taxon>
    </lineage>
</organism>
<name>A0AAE9I4I5_9BURK</name>
<dbReference type="InterPro" id="IPR021409">
    <property type="entry name" value="DUF3047"/>
</dbReference>
<dbReference type="Proteomes" id="UP001056132">
    <property type="component" value="Chromosome 2"/>
</dbReference>
<reference evidence="2" key="1">
    <citation type="journal article" date="2022" name="Microbiol. Resour. Announc.">
        <title>Genome Sequence of Cupriavidus campinensis Strain G5, a Member of a Bacterial Consortium Capable of Polyethylene Degradation.</title>
        <authorList>
            <person name="Schneider B."/>
            <person name="Pfeiffer F."/>
            <person name="Dyall-Smith M."/>
            <person name="Kunte H.J."/>
        </authorList>
    </citation>
    <scope>NUCLEOTIDE SEQUENCE</scope>
    <source>
        <strain evidence="2">G5</strain>
    </source>
</reference>
<protein>
    <submittedName>
        <fullName evidence="2">DUF3047 domain-containing protein</fullName>
    </submittedName>
</protein>
<feature type="chain" id="PRO_5042004073" evidence="1">
    <location>
        <begin position="20"/>
        <end position="236"/>
    </location>
</feature>
<dbReference type="RefSeq" id="WP_244844862.1">
    <property type="nucleotide sequence ID" value="NZ_CAJPVH010000029.1"/>
</dbReference>
<reference evidence="2" key="2">
    <citation type="submission" date="2022-05" db="EMBL/GenBank/DDBJ databases">
        <authorList>
            <person name="Kunte H.-J."/>
        </authorList>
    </citation>
    <scope>NUCLEOTIDE SEQUENCE</scope>
    <source>
        <strain evidence="2">G5</strain>
    </source>
</reference>
<feature type="signal peptide" evidence="1">
    <location>
        <begin position="1"/>
        <end position="19"/>
    </location>
</feature>
<evidence type="ECO:0000313" key="3">
    <source>
        <dbReference type="Proteomes" id="UP001056132"/>
    </source>
</evidence>
<gene>
    <name evidence="2" type="ORF">M5D45_18315</name>
</gene>
<accession>A0AAE9I4I5</accession>
<dbReference type="Pfam" id="PF11249">
    <property type="entry name" value="DUF3047"/>
    <property type="match status" value="1"/>
</dbReference>
<proteinExistence type="predicted"/>
<dbReference type="AlphaFoldDB" id="A0AAE9I4I5"/>
<keyword evidence="1" id="KW-0732">Signal</keyword>